<protein>
    <submittedName>
        <fullName evidence="6">AraC type helix-turn-helix:ThiJ/PfpI family</fullName>
    </submittedName>
    <submittedName>
        <fullName evidence="5">Transcriptional regulator</fullName>
    </submittedName>
</protein>
<keyword evidence="2" id="KW-0804">Transcription</keyword>
<dbReference type="EMBL" id="AAMD01000089">
    <property type="protein sequence ID" value="EAU65234.1"/>
    <property type="molecule type" value="Genomic_DNA"/>
</dbReference>
<dbReference type="Pfam" id="PF01965">
    <property type="entry name" value="DJ-1_PfpI"/>
    <property type="match status" value="1"/>
</dbReference>
<dbReference type="Proteomes" id="UP000001351">
    <property type="component" value="Chromosome"/>
</dbReference>
<dbReference type="KEGG" id="sur:STAUR_2749"/>
<dbReference type="InterPro" id="IPR052158">
    <property type="entry name" value="INH-QAR"/>
</dbReference>
<evidence type="ECO:0000313" key="6">
    <source>
        <dbReference type="EMBL" id="EAU65234.1"/>
    </source>
</evidence>
<dbReference type="STRING" id="378806.STAUR_2749"/>
<keyword evidence="7" id="KW-1185">Reference proteome</keyword>
<evidence type="ECO:0000256" key="3">
    <source>
        <dbReference type="SAM" id="MobiDB-lite"/>
    </source>
</evidence>
<evidence type="ECO:0000313" key="8">
    <source>
        <dbReference type="Proteomes" id="UP000032702"/>
    </source>
</evidence>
<dbReference type="Gene3D" id="1.10.10.60">
    <property type="entry name" value="Homeodomain-like"/>
    <property type="match status" value="1"/>
</dbReference>
<dbReference type="PANTHER" id="PTHR43130">
    <property type="entry name" value="ARAC-FAMILY TRANSCRIPTIONAL REGULATOR"/>
    <property type="match status" value="1"/>
</dbReference>
<reference evidence="6 8" key="1">
    <citation type="submission" date="2006-04" db="EMBL/GenBank/DDBJ databases">
        <authorList>
            <person name="Nierman W.C."/>
        </authorList>
    </citation>
    <scope>NUCLEOTIDE SEQUENCE [LARGE SCALE GENOMIC DNA]</scope>
    <source>
        <strain evidence="6 8">DW4/3-1</strain>
    </source>
</reference>
<dbReference type="SUPFAM" id="SSF46689">
    <property type="entry name" value="Homeodomain-like"/>
    <property type="match status" value="1"/>
</dbReference>
<dbReference type="HOGENOM" id="CLU_000445_59_0_7"/>
<dbReference type="AlphaFoldDB" id="Q08XJ8"/>
<evidence type="ECO:0000313" key="7">
    <source>
        <dbReference type="Proteomes" id="UP000001351"/>
    </source>
</evidence>
<dbReference type="PANTHER" id="PTHR43130:SF11">
    <property type="entry name" value="TRANSCRIPTIONAL REGULATORY PROTEIN"/>
    <property type="match status" value="1"/>
</dbReference>
<dbReference type="Gene3D" id="3.40.50.880">
    <property type="match status" value="1"/>
</dbReference>
<name>Q08XJ8_STIAD</name>
<dbReference type="SUPFAM" id="SSF52317">
    <property type="entry name" value="Class I glutamine amidotransferase-like"/>
    <property type="match status" value="1"/>
</dbReference>
<dbReference type="PROSITE" id="PS01124">
    <property type="entry name" value="HTH_ARAC_FAMILY_2"/>
    <property type="match status" value="1"/>
</dbReference>
<dbReference type="InterPro" id="IPR002818">
    <property type="entry name" value="DJ-1/PfpI"/>
</dbReference>
<evidence type="ECO:0000256" key="2">
    <source>
        <dbReference type="ARBA" id="ARBA00023163"/>
    </source>
</evidence>
<dbReference type="Pfam" id="PF12833">
    <property type="entry name" value="HTH_18"/>
    <property type="match status" value="1"/>
</dbReference>
<organism evidence="6 8">
    <name type="scientific">Stigmatella aurantiaca (strain DW4/3-1)</name>
    <dbReference type="NCBI Taxonomy" id="378806"/>
    <lineage>
        <taxon>Bacteria</taxon>
        <taxon>Pseudomonadati</taxon>
        <taxon>Myxococcota</taxon>
        <taxon>Myxococcia</taxon>
        <taxon>Myxococcales</taxon>
        <taxon>Cystobacterineae</taxon>
        <taxon>Archangiaceae</taxon>
        <taxon>Stigmatella</taxon>
    </lineage>
</organism>
<evidence type="ECO:0000259" key="4">
    <source>
        <dbReference type="PROSITE" id="PS01124"/>
    </source>
</evidence>
<gene>
    <name evidence="5" type="ordered locus">STAUR_2749</name>
    <name evidence="6" type="ORF">STIAU_4059</name>
</gene>
<evidence type="ECO:0000313" key="5">
    <source>
        <dbReference type="EMBL" id="ADO70547.1"/>
    </source>
</evidence>
<dbReference type="Proteomes" id="UP000032702">
    <property type="component" value="Unassembled WGS sequence"/>
</dbReference>
<dbReference type="eggNOG" id="COG4977">
    <property type="taxonomic scope" value="Bacteria"/>
</dbReference>
<accession>Q08XJ8</accession>
<feature type="region of interest" description="Disordered" evidence="3">
    <location>
        <begin position="1"/>
        <end position="31"/>
    </location>
</feature>
<dbReference type="InterPro" id="IPR029062">
    <property type="entry name" value="Class_I_gatase-like"/>
</dbReference>
<dbReference type="InterPro" id="IPR009057">
    <property type="entry name" value="Homeodomain-like_sf"/>
</dbReference>
<dbReference type="SMART" id="SM00342">
    <property type="entry name" value="HTH_ARAC"/>
    <property type="match status" value="1"/>
</dbReference>
<reference evidence="5 7" key="2">
    <citation type="journal article" date="2011" name="Mol. Biol. Evol.">
        <title>Comparative genomic analysis of fruiting body formation in Myxococcales.</title>
        <authorList>
            <person name="Huntley S."/>
            <person name="Hamann N."/>
            <person name="Wegener-Feldbrugge S."/>
            <person name="Treuner-Lange A."/>
            <person name="Kube M."/>
            <person name="Reinhardt R."/>
            <person name="Klages S."/>
            <person name="Muller R."/>
            <person name="Ronning C.M."/>
            <person name="Nierman W.C."/>
            <person name="Sogaard-Andersen L."/>
        </authorList>
    </citation>
    <scope>NUCLEOTIDE SEQUENCE [LARGE SCALE GENOMIC DNA]</scope>
    <source>
        <strain evidence="5 7">DW4/3-1</strain>
    </source>
</reference>
<proteinExistence type="predicted"/>
<dbReference type="GO" id="GO:0043565">
    <property type="term" value="F:sequence-specific DNA binding"/>
    <property type="evidence" value="ECO:0007669"/>
    <property type="project" value="InterPro"/>
</dbReference>
<dbReference type="GO" id="GO:0003700">
    <property type="term" value="F:DNA-binding transcription factor activity"/>
    <property type="evidence" value="ECO:0007669"/>
    <property type="project" value="InterPro"/>
</dbReference>
<keyword evidence="1" id="KW-0805">Transcription regulation</keyword>
<dbReference type="InterPro" id="IPR018060">
    <property type="entry name" value="HTH_AraC"/>
</dbReference>
<dbReference type="OrthoDB" id="9798003at2"/>
<evidence type="ECO:0000256" key="1">
    <source>
        <dbReference type="ARBA" id="ARBA00023015"/>
    </source>
</evidence>
<dbReference type="EMBL" id="CP002271">
    <property type="protein sequence ID" value="ADO70547.1"/>
    <property type="molecule type" value="Genomic_DNA"/>
</dbReference>
<feature type="domain" description="HTH araC/xylS-type" evidence="4">
    <location>
        <begin position="257"/>
        <end position="355"/>
    </location>
</feature>
<sequence length="360" mass="38893">MIGTPFERPFEDEGEDREGGGSRTVGGNDNHGTIPAMRIHVLALDGVFDTGLAAILDTFATANELAAASRTPSMCFEVRTVGVRRRVRTGQGLGVPAVLATGLPRPDVIVMPGLGAKTPEMLQVALERRDVADAVSLLRRHAAAGTRVAAACSATFVLAEASLLDGQTATTTWWLAPLFRKRYPRVELDESRMVAANSLCVTAGAALAHLDLALWLVRQHSPDLAALTARYLVVDPRPSQAAYVIPDHLAHEDPIVVRFERWARLQLAEGFSLGAAARAVGASERTLARRLRSVLDRSPLSYFQDLRVERAVHLLQTSSASIDEIASQVGYSDGVTLRTLLRRKLGRGVRELRANTRVGA</sequence>